<dbReference type="EMBL" id="CP012109">
    <property type="protein sequence ID" value="AKQ70652.1"/>
    <property type="molecule type" value="Genomic_DNA"/>
</dbReference>
<accession>A0A0H4XQK6</accession>
<feature type="region of interest" description="Disordered" evidence="1">
    <location>
        <begin position="31"/>
        <end position="51"/>
    </location>
</feature>
<protein>
    <submittedName>
        <fullName evidence="2">Uncharacterized protein</fullName>
    </submittedName>
</protein>
<sequence>MLGQGVTLRACPGLRTAEVIDGAGERRLLRSSHMHGGSGEALQRVRRQAFS</sequence>
<evidence type="ECO:0000313" key="2">
    <source>
        <dbReference type="EMBL" id="AKQ70652.1"/>
    </source>
</evidence>
<evidence type="ECO:0000313" key="3">
    <source>
        <dbReference type="Proteomes" id="UP000009026"/>
    </source>
</evidence>
<dbReference type="Proteomes" id="UP000009026">
    <property type="component" value="Chromosome"/>
</dbReference>
<dbReference type="KEGG" id="mym:A176_007564"/>
<gene>
    <name evidence="2" type="ORF">A176_007564</name>
</gene>
<dbReference type="AlphaFoldDB" id="A0A0H4XQK6"/>
<keyword evidence="3" id="KW-1185">Reference proteome</keyword>
<proteinExistence type="predicted"/>
<organism evidence="2 3">
    <name type="scientific">Pseudomyxococcus hansupus</name>
    <dbReference type="NCBI Taxonomy" id="1297742"/>
    <lineage>
        <taxon>Bacteria</taxon>
        <taxon>Pseudomonadati</taxon>
        <taxon>Myxococcota</taxon>
        <taxon>Myxococcia</taxon>
        <taxon>Myxococcales</taxon>
        <taxon>Cystobacterineae</taxon>
        <taxon>Myxococcaceae</taxon>
        <taxon>Pseudomyxococcus</taxon>
    </lineage>
</organism>
<name>A0A0H4XQK6_9BACT</name>
<reference evidence="2 3" key="1">
    <citation type="journal article" date="2016" name="PLoS ONE">
        <title>Complete Genome Sequence and Comparative Genomics of a Novel Myxobacterium Myxococcus hansupus.</title>
        <authorList>
            <person name="Sharma G."/>
            <person name="Narwani T."/>
            <person name="Subramanian S."/>
        </authorList>
    </citation>
    <scope>NUCLEOTIDE SEQUENCE [LARGE SCALE GENOMIC DNA]</scope>
    <source>
        <strain evidence="3">mixupus</strain>
    </source>
</reference>
<evidence type="ECO:0000256" key="1">
    <source>
        <dbReference type="SAM" id="MobiDB-lite"/>
    </source>
</evidence>